<proteinExistence type="predicted"/>
<keyword evidence="3" id="KW-1185">Reference proteome</keyword>
<evidence type="ECO:0000313" key="2">
    <source>
        <dbReference type="EMBL" id="SKA77503.1"/>
    </source>
</evidence>
<name>A0A1T4WJJ5_9BACT</name>
<dbReference type="InterPro" id="IPR043129">
    <property type="entry name" value="ATPase_NBD"/>
</dbReference>
<protein>
    <recommendedName>
        <fullName evidence="4">GspL periplasmic domain-containing protein</fullName>
    </recommendedName>
</protein>
<dbReference type="SUPFAM" id="SSF53067">
    <property type="entry name" value="Actin-like ATPase domain"/>
    <property type="match status" value="1"/>
</dbReference>
<dbReference type="AlphaFoldDB" id="A0A1T4WJJ5"/>
<reference evidence="2 3" key="1">
    <citation type="submission" date="2017-02" db="EMBL/GenBank/DDBJ databases">
        <authorList>
            <person name="Peterson S.W."/>
        </authorList>
    </citation>
    <scope>NUCLEOTIDE SEQUENCE [LARGE SCALE GENOMIC DNA]</scope>
    <source>
        <strain evidence="2 3">DSM 18034</strain>
    </source>
</reference>
<evidence type="ECO:0008006" key="4">
    <source>
        <dbReference type="Google" id="ProtNLM"/>
    </source>
</evidence>
<sequence length="443" mass="49817">MCLCDIAGNTVLQKALEIRQLPRSEPELTEWEDALVRELRRLCAPYLHQIQSCRIGISPGDVVYRELSFPFRDDEKVSQAIRLGLEDEFPVPVSQLSLVYWPVWEQCGQHMFSVCGVDRSRLESMERACERAGFPHASCQPSLCAMCGRGEDIWIVTTECGLLACWGEKGVAKHVLRGYAPLAMIQDVRSRAQARGDVLPVRVWICIPEMLEEDREELTEQLEDMGVELHCAGPELSVTSQLAQAQFTIASSLAKSVSQTCVFSDAMAHKPKSSPFSRALTAAACSVCFCLLALCFWLGALRYEQQQNYRELQRSVRQELQQVLPDLPSDFHVAQYRSVLESRLQAEQLSPGRLPVVPVLEFLSEFGCAHPSARVQRLVLGAKELRAEVIVPQREVPECTLHLQRMSHKARGLNELRVEPRGGASDLSEAVLNLRIFFKDKKL</sequence>
<dbReference type="STRING" id="1121442.SAMN02745702_02356"/>
<organism evidence="2 3">
    <name type="scientific">Desulfobaculum bizertense DSM 18034</name>
    <dbReference type="NCBI Taxonomy" id="1121442"/>
    <lineage>
        <taxon>Bacteria</taxon>
        <taxon>Pseudomonadati</taxon>
        <taxon>Thermodesulfobacteriota</taxon>
        <taxon>Desulfovibrionia</taxon>
        <taxon>Desulfovibrionales</taxon>
        <taxon>Desulfovibrionaceae</taxon>
        <taxon>Desulfobaculum</taxon>
    </lineage>
</organism>
<evidence type="ECO:0000256" key="1">
    <source>
        <dbReference type="SAM" id="Phobius"/>
    </source>
</evidence>
<dbReference type="Gene3D" id="3.30.420.380">
    <property type="match status" value="1"/>
</dbReference>
<keyword evidence="1" id="KW-0812">Transmembrane</keyword>
<dbReference type="Proteomes" id="UP000189733">
    <property type="component" value="Unassembled WGS sequence"/>
</dbReference>
<feature type="transmembrane region" description="Helical" evidence="1">
    <location>
        <begin position="279"/>
        <end position="300"/>
    </location>
</feature>
<gene>
    <name evidence="2" type="ORF">SAMN02745702_02356</name>
</gene>
<keyword evidence="1" id="KW-1133">Transmembrane helix</keyword>
<dbReference type="EMBL" id="FUYA01000008">
    <property type="protein sequence ID" value="SKA77503.1"/>
    <property type="molecule type" value="Genomic_DNA"/>
</dbReference>
<evidence type="ECO:0000313" key="3">
    <source>
        <dbReference type="Proteomes" id="UP000189733"/>
    </source>
</evidence>
<accession>A0A1T4WJJ5</accession>
<keyword evidence="1" id="KW-0472">Membrane</keyword>